<dbReference type="GO" id="GO:0016861">
    <property type="term" value="F:intramolecular oxidoreductase activity, interconverting aldoses and ketoses"/>
    <property type="evidence" value="ECO:0007669"/>
    <property type="project" value="InterPro"/>
</dbReference>
<dbReference type="PANTHER" id="PTHR36120:SF1">
    <property type="entry name" value="L-FUCOSE ISOMERASE C-TERMINAL DOMAIN-CONTAINING PROTEIN"/>
    <property type="match status" value="1"/>
</dbReference>
<reference evidence="3 4" key="1">
    <citation type="submission" date="2016-02" db="EMBL/GenBank/DDBJ databases">
        <authorList>
            <person name="Wen L."/>
            <person name="He K."/>
            <person name="Yang H."/>
        </authorList>
    </citation>
    <scope>NUCLEOTIDE SEQUENCE [LARGE SCALE GENOMIC DNA]</scope>
    <source>
        <strain evidence="3 4">DSM 22607</strain>
    </source>
</reference>
<evidence type="ECO:0000256" key="1">
    <source>
        <dbReference type="ARBA" id="ARBA00023235"/>
    </source>
</evidence>
<dbReference type="RefSeq" id="WP_242862037.1">
    <property type="nucleotide sequence ID" value="NZ_CABMOF010000001.1"/>
</dbReference>
<comment type="caution">
    <text evidence="3">The sequence shown here is derived from an EMBL/GenBank/DDBJ whole genome shotgun (WGS) entry which is preliminary data.</text>
</comment>
<keyword evidence="1" id="KW-0413">Isomerase</keyword>
<dbReference type="SUPFAM" id="SSF53743">
    <property type="entry name" value="FucI/AraA N-terminal and middle domains"/>
    <property type="match status" value="1"/>
</dbReference>
<dbReference type="STRING" id="626937.HMPREF3293_02453"/>
<keyword evidence="4" id="KW-1185">Reference proteome</keyword>
<proteinExistence type="predicted"/>
<evidence type="ECO:0000313" key="4">
    <source>
        <dbReference type="Proteomes" id="UP000070366"/>
    </source>
</evidence>
<dbReference type="InterPro" id="IPR009015">
    <property type="entry name" value="Fucose_isomerase_N/cen_sf"/>
</dbReference>
<dbReference type="Proteomes" id="UP000070366">
    <property type="component" value="Unassembled WGS sequence"/>
</dbReference>
<evidence type="ECO:0000256" key="2">
    <source>
        <dbReference type="ARBA" id="ARBA00023277"/>
    </source>
</evidence>
<dbReference type="EMBL" id="LSZW01000063">
    <property type="protein sequence ID" value="KXK65195.1"/>
    <property type="molecule type" value="Genomic_DNA"/>
</dbReference>
<keyword evidence="2" id="KW-0119">Carbohydrate metabolism</keyword>
<dbReference type="GO" id="GO:0005737">
    <property type="term" value="C:cytoplasm"/>
    <property type="evidence" value="ECO:0007669"/>
    <property type="project" value="InterPro"/>
</dbReference>
<gene>
    <name evidence="3" type="ORF">HMPREF3293_02453</name>
</gene>
<name>A0A136Q3E9_9FIRM</name>
<sequence>MMKARLVPLYFDAANERERGEFKEQLDRLKEMYGDVAEFLEPVCVGNALPEAADAVVFPQLIGAAFKESESLKKYDLPMIVLTSKFGTVEMWDWEIVYYLREKGMNVFSPYNIELAKVVIRAIAAKVQLKQGVKFLMFQDTPGEGMQAYIFKRFYWWEDEATQTMANAFGMKLIHKSWRKLAEDAKAISDDEARKISADWDINKAEDLTEKSFLSAVKLYIAAKAECEKEGNVVGIGCNCLNESFYSDSTPCLAWNMLFERDGIIFACEGDTLTLLSNYMIYQSLKAPFMMSNVYPFLVGMAALAHEKIDKFPDIEDPDNHALVVHCGYFGLVARQFCSRWILRPKALEIVDDNAVVVDCELPKGPATLAKVTADMKHIVIIEAEIEDYVQYPGSDCRNGALIRYNDGHKVMEGLSSHHAIVMSGDWKVQLLQMAKVFGLEPTVL</sequence>
<organism evidence="3 4">
    <name type="scientific">Christensenella minuta</name>
    <dbReference type="NCBI Taxonomy" id="626937"/>
    <lineage>
        <taxon>Bacteria</taxon>
        <taxon>Bacillati</taxon>
        <taxon>Bacillota</taxon>
        <taxon>Clostridia</taxon>
        <taxon>Christensenellales</taxon>
        <taxon>Christensenellaceae</taxon>
        <taxon>Christensenella</taxon>
    </lineage>
</organism>
<evidence type="ECO:0008006" key="5">
    <source>
        <dbReference type="Google" id="ProtNLM"/>
    </source>
</evidence>
<dbReference type="PANTHER" id="PTHR36120">
    <property type="entry name" value="FUCOSE ISOMERASE"/>
    <property type="match status" value="1"/>
</dbReference>
<dbReference type="GO" id="GO:0005996">
    <property type="term" value="P:monosaccharide metabolic process"/>
    <property type="evidence" value="ECO:0007669"/>
    <property type="project" value="InterPro"/>
</dbReference>
<protein>
    <recommendedName>
        <fullName evidence="5">L-fucose isomerase C-terminal domain-containing protein</fullName>
    </recommendedName>
</protein>
<evidence type="ECO:0000313" key="3">
    <source>
        <dbReference type="EMBL" id="KXK65195.1"/>
    </source>
</evidence>
<accession>A0A136Q3E9</accession>
<dbReference type="AlphaFoldDB" id="A0A136Q3E9"/>